<evidence type="ECO:0000313" key="4">
    <source>
        <dbReference type="EnsemblProtists" id="PYU1_T011624"/>
    </source>
</evidence>
<dbReference type="Proteomes" id="UP000019132">
    <property type="component" value="Unassembled WGS sequence"/>
</dbReference>
<feature type="region of interest" description="Disordered" evidence="2">
    <location>
        <begin position="544"/>
        <end position="564"/>
    </location>
</feature>
<dbReference type="Gene3D" id="1.25.40.280">
    <property type="entry name" value="alix/aip1 like domains"/>
    <property type="match status" value="2"/>
</dbReference>
<reference evidence="5" key="2">
    <citation type="submission" date="2010-04" db="EMBL/GenBank/DDBJ databases">
        <authorList>
            <person name="Buell R."/>
            <person name="Hamilton J."/>
            <person name="Hostetler J."/>
        </authorList>
    </citation>
    <scope>NUCLEOTIDE SEQUENCE [LARGE SCALE GENOMIC DNA]</scope>
    <source>
        <strain evidence="5">DAOM:BR144</strain>
    </source>
</reference>
<feature type="domain" description="BRO1" evidence="3">
    <location>
        <begin position="109"/>
        <end position="545"/>
    </location>
</feature>
<dbReference type="eggNOG" id="ENOG502S36C">
    <property type="taxonomic scope" value="Eukaryota"/>
</dbReference>
<dbReference type="VEuPathDB" id="FungiDB:PYU1_G011598"/>
<dbReference type="InterPro" id="IPR038499">
    <property type="entry name" value="BRO1_sf"/>
</dbReference>
<evidence type="ECO:0000256" key="2">
    <source>
        <dbReference type="SAM" id="MobiDB-lite"/>
    </source>
</evidence>
<keyword evidence="5" id="KW-1185">Reference proteome</keyword>
<dbReference type="HOGENOM" id="CLU_503000_0_0_1"/>
<feature type="region of interest" description="Disordered" evidence="2">
    <location>
        <begin position="273"/>
        <end position="294"/>
    </location>
</feature>
<dbReference type="SMART" id="SM01041">
    <property type="entry name" value="BRO1"/>
    <property type="match status" value="1"/>
</dbReference>
<dbReference type="AlphaFoldDB" id="K3X325"/>
<dbReference type="InterPro" id="IPR038898">
    <property type="entry name" value="BROX"/>
</dbReference>
<dbReference type="EnsemblProtists" id="PYU1_T011624">
    <property type="protein sequence ID" value="PYU1_T011624"/>
    <property type="gene ID" value="PYU1_G011598"/>
</dbReference>
<protein>
    <recommendedName>
        <fullName evidence="3">BRO1 domain-containing protein</fullName>
    </recommendedName>
</protein>
<dbReference type="InParanoid" id="K3X325"/>
<dbReference type="EMBL" id="GL376611">
    <property type="status" value="NOT_ANNOTATED_CDS"/>
    <property type="molecule type" value="Genomic_DNA"/>
</dbReference>
<accession>K3X325</accession>
<evidence type="ECO:0000256" key="1">
    <source>
        <dbReference type="ARBA" id="ARBA00008901"/>
    </source>
</evidence>
<sequence length="564" mass="61440">MALNMRQPLPPCCHAVNPGVKDATKADFKTGLSKYAVSSKQESVARLADALAEAHSTLRLDRNATSAVSGTSQSAAFSHVEDIQTYIKNIETYLALVKGFMTPSLAQKGLVVTPIRTVETDGDASTPSSALRQPLIEDYSPKEDAAKIGAASEATDKAPKDAAAPSTANARSQHDPPKTLSECLGFCQWKDALSNAIMFAPNARIEYAQALLASGVFMMNSARDKVDVLLARRLSEIDEQELKLAYQLFLHAAGVLDACLESIDVTPRTVGAKTTDLSAEPEPDAKTEGSGVDTIPDDDMMAKWRAEQQASSQPNTATTTAAVATNTMKAPGIKNDDLAHLNRIPDLARGRYPQLLAWIALAEAQELVILRGISREFVDYSLMARLSMDISIRYKECHAFATQMLPCSTSPVADKLRLYSTFKEAYYSAISCYFQGAASMEKDTAASCAQAIANFKKAKTMLLITVTRKQNYEAQVQKDEGKERLETFRSIFIRSEQIVDRDLDIMTHRNDSVYYERIPQPEPPCEPLSLVRAVAFPAVEINASVGSQPDGASPTQRPTTVELL</sequence>
<dbReference type="STRING" id="431595.K3X325"/>
<dbReference type="Pfam" id="PF03097">
    <property type="entry name" value="BRO1"/>
    <property type="match status" value="1"/>
</dbReference>
<reference evidence="4" key="3">
    <citation type="submission" date="2015-02" db="UniProtKB">
        <authorList>
            <consortium name="EnsemblProtists"/>
        </authorList>
    </citation>
    <scope>IDENTIFICATION</scope>
    <source>
        <strain evidence="4">DAOM BR144</strain>
    </source>
</reference>
<evidence type="ECO:0000259" key="3">
    <source>
        <dbReference type="SMART" id="SM01041"/>
    </source>
</evidence>
<reference evidence="5" key="1">
    <citation type="journal article" date="2010" name="Genome Biol.">
        <title>Genome sequence of the necrotrophic plant pathogen Pythium ultimum reveals original pathogenicity mechanisms and effector repertoire.</title>
        <authorList>
            <person name="Levesque C.A."/>
            <person name="Brouwer H."/>
            <person name="Cano L."/>
            <person name="Hamilton J.P."/>
            <person name="Holt C."/>
            <person name="Huitema E."/>
            <person name="Raffaele S."/>
            <person name="Robideau G.P."/>
            <person name="Thines M."/>
            <person name="Win J."/>
            <person name="Zerillo M.M."/>
            <person name="Beakes G.W."/>
            <person name="Boore J.L."/>
            <person name="Busam D."/>
            <person name="Dumas B."/>
            <person name="Ferriera S."/>
            <person name="Fuerstenberg S.I."/>
            <person name="Gachon C.M."/>
            <person name="Gaulin E."/>
            <person name="Govers F."/>
            <person name="Grenville-Briggs L."/>
            <person name="Horner N."/>
            <person name="Hostetler J."/>
            <person name="Jiang R.H."/>
            <person name="Johnson J."/>
            <person name="Krajaejun T."/>
            <person name="Lin H."/>
            <person name="Meijer H.J."/>
            <person name="Moore B."/>
            <person name="Morris P."/>
            <person name="Phuntmart V."/>
            <person name="Puiu D."/>
            <person name="Shetty J."/>
            <person name="Stajich J.E."/>
            <person name="Tripathy S."/>
            <person name="Wawra S."/>
            <person name="van West P."/>
            <person name="Whitty B.R."/>
            <person name="Coutinho P.M."/>
            <person name="Henrissat B."/>
            <person name="Martin F."/>
            <person name="Thomas P.D."/>
            <person name="Tyler B.M."/>
            <person name="De Vries R.P."/>
            <person name="Kamoun S."/>
            <person name="Yandell M."/>
            <person name="Tisserat N."/>
            <person name="Buell C.R."/>
        </authorList>
    </citation>
    <scope>NUCLEOTIDE SEQUENCE</scope>
    <source>
        <strain evidence="5">DAOM:BR144</strain>
    </source>
</reference>
<proteinExistence type="inferred from homology"/>
<name>K3X325_GLOUD</name>
<dbReference type="InterPro" id="IPR004328">
    <property type="entry name" value="BRO1_dom"/>
</dbReference>
<dbReference type="PANTHER" id="PTHR23032:SF13">
    <property type="entry name" value="BRO1 DOMAIN-CONTAINING PROTEIN BROX"/>
    <property type="match status" value="1"/>
</dbReference>
<comment type="similarity">
    <text evidence="1">Belongs to the BROX family.</text>
</comment>
<feature type="compositionally biased region" description="Polar residues" evidence="2">
    <location>
        <begin position="553"/>
        <end position="564"/>
    </location>
</feature>
<dbReference type="PANTHER" id="PTHR23032">
    <property type="entry name" value="BRO1 DOMAIN-CONTAINING PROTEIN BROX"/>
    <property type="match status" value="1"/>
</dbReference>
<evidence type="ECO:0000313" key="5">
    <source>
        <dbReference type="Proteomes" id="UP000019132"/>
    </source>
</evidence>
<feature type="compositionally biased region" description="Low complexity" evidence="2">
    <location>
        <begin position="161"/>
        <end position="170"/>
    </location>
</feature>
<feature type="region of interest" description="Disordered" evidence="2">
    <location>
        <begin position="151"/>
        <end position="177"/>
    </location>
</feature>
<organism evidence="4 5">
    <name type="scientific">Globisporangium ultimum (strain ATCC 200006 / CBS 805.95 / DAOM BR144)</name>
    <name type="common">Pythium ultimum</name>
    <dbReference type="NCBI Taxonomy" id="431595"/>
    <lineage>
        <taxon>Eukaryota</taxon>
        <taxon>Sar</taxon>
        <taxon>Stramenopiles</taxon>
        <taxon>Oomycota</taxon>
        <taxon>Peronosporomycetes</taxon>
        <taxon>Pythiales</taxon>
        <taxon>Pythiaceae</taxon>
        <taxon>Globisporangium</taxon>
    </lineage>
</organism>